<dbReference type="RefSeq" id="WP_207971860.1">
    <property type="nucleotide sequence ID" value="NZ_CP071795.1"/>
</dbReference>
<dbReference type="Proteomes" id="UP000663935">
    <property type="component" value="Chromosome"/>
</dbReference>
<accession>A0ABX7STX1</accession>
<evidence type="ECO:0000313" key="2">
    <source>
        <dbReference type="Proteomes" id="UP000663935"/>
    </source>
</evidence>
<dbReference type="EMBL" id="CP071795">
    <property type="protein sequence ID" value="QTD37697.1"/>
    <property type="molecule type" value="Genomic_DNA"/>
</dbReference>
<proteinExistence type="predicted"/>
<keyword evidence="2" id="KW-1185">Reference proteome</keyword>
<evidence type="ECO:0000313" key="1">
    <source>
        <dbReference type="EMBL" id="QTD37697.1"/>
    </source>
</evidence>
<sequence>MKFKISLRINKGLKYGSNYIEIINEISKEKSKLEIQLNWKNDKDSIIYRELNYWKEK</sequence>
<organism evidence="1 2">
    <name type="scientific">Polaribacter batillariae</name>
    <dbReference type="NCBI Taxonomy" id="2808900"/>
    <lineage>
        <taxon>Bacteria</taxon>
        <taxon>Pseudomonadati</taxon>
        <taxon>Bacteroidota</taxon>
        <taxon>Flavobacteriia</taxon>
        <taxon>Flavobacteriales</taxon>
        <taxon>Flavobacteriaceae</taxon>
    </lineage>
</organism>
<name>A0ABX7STX1_9FLAO</name>
<protein>
    <submittedName>
        <fullName evidence="1">Uncharacterized protein</fullName>
    </submittedName>
</protein>
<reference evidence="1 2" key="1">
    <citation type="submission" date="2021-03" db="EMBL/GenBank/DDBJ databases">
        <title>Complete genome of Polaribacter_sp.G4M1.</title>
        <authorList>
            <person name="Jeong S.W."/>
            <person name="Bae J.W."/>
        </authorList>
    </citation>
    <scope>NUCLEOTIDE SEQUENCE [LARGE SCALE GENOMIC DNA]</scope>
    <source>
        <strain evidence="1 2">G4M1</strain>
    </source>
</reference>
<gene>
    <name evidence="1" type="ORF">JL193_16805</name>
</gene>